<dbReference type="InterPro" id="IPR050204">
    <property type="entry name" value="AraC_XylS_family_regulators"/>
</dbReference>
<keyword evidence="6" id="KW-1185">Reference proteome</keyword>
<evidence type="ECO:0000256" key="3">
    <source>
        <dbReference type="ARBA" id="ARBA00023163"/>
    </source>
</evidence>
<dbReference type="InterPro" id="IPR020449">
    <property type="entry name" value="Tscrpt_reg_AraC-type_HTH"/>
</dbReference>
<dbReference type="InterPro" id="IPR018060">
    <property type="entry name" value="HTH_AraC"/>
</dbReference>
<evidence type="ECO:0000256" key="1">
    <source>
        <dbReference type="ARBA" id="ARBA00023015"/>
    </source>
</evidence>
<dbReference type="Pfam" id="PF12852">
    <property type="entry name" value="Cupin_6"/>
    <property type="match status" value="1"/>
</dbReference>
<evidence type="ECO:0000256" key="2">
    <source>
        <dbReference type="ARBA" id="ARBA00023125"/>
    </source>
</evidence>
<protein>
    <submittedName>
        <fullName evidence="5">AraC family transcriptional regulator</fullName>
    </submittedName>
</protein>
<gene>
    <name evidence="5" type="ORF">HKW67_19365</name>
</gene>
<keyword evidence="3" id="KW-0804">Transcription</keyword>
<dbReference type="PRINTS" id="PR00032">
    <property type="entry name" value="HTHARAC"/>
</dbReference>
<dbReference type="InterPro" id="IPR009057">
    <property type="entry name" value="Homeodomain-like_sf"/>
</dbReference>
<dbReference type="PROSITE" id="PS01124">
    <property type="entry name" value="HTH_ARAC_FAMILY_2"/>
    <property type="match status" value="1"/>
</dbReference>
<dbReference type="KEGG" id="ggr:HKW67_19365"/>
<keyword evidence="2" id="KW-0238">DNA-binding</keyword>
<dbReference type="PANTHER" id="PTHR46796">
    <property type="entry name" value="HTH-TYPE TRANSCRIPTIONAL ACTIVATOR RHAS-RELATED"/>
    <property type="match status" value="1"/>
</dbReference>
<name>A0A6M4IV93_9BACT</name>
<evidence type="ECO:0000259" key="4">
    <source>
        <dbReference type="PROSITE" id="PS01124"/>
    </source>
</evidence>
<proteinExistence type="predicted"/>
<evidence type="ECO:0000313" key="5">
    <source>
        <dbReference type="EMBL" id="QJR37517.1"/>
    </source>
</evidence>
<keyword evidence="1" id="KW-0805">Transcription regulation</keyword>
<dbReference type="InterPro" id="IPR032783">
    <property type="entry name" value="AraC_lig"/>
</dbReference>
<dbReference type="SMART" id="SM00342">
    <property type="entry name" value="HTH_ARAC"/>
    <property type="match status" value="1"/>
</dbReference>
<dbReference type="PANTHER" id="PTHR46796:SF13">
    <property type="entry name" value="HTH-TYPE TRANSCRIPTIONAL ACTIVATOR RHAS"/>
    <property type="match status" value="1"/>
</dbReference>
<dbReference type="InterPro" id="IPR018062">
    <property type="entry name" value="HTH_AraC-typ_CS"/>
</dbReference>
<dbReference type="Proteomes" id="UP000500938">
    <property type="component" value="Chromosome"/>
</dbReference>
<dbReference type="PROSITE" id="PS00041">
    <property type="entry name" value="HTH_ARAC_FAMILY_1"/>
    <property type="match status" value="1"/>
</dbReference>
<sequence>MDILSELFRDSGLRRRLVNRRGLVPGRTLAFPCDRSLGFHVVLEGVVYLHAPSLPTPIRLAAGDIAVMGRGCTHWLSTSAHMSGMPVDNVDVDVTPARVAANDGSTPTLVSGAYQLWNTPVHPFFSELPEWFVLRTDESPRFEPLSLAVAMLTNESTHGAGASELLGRGTVVHGLLDVLFTYLLRTIVARDDAVGAGWMHAVGDTAVRKAVQAIHAESARDWTLDMLASEVGVSRSVLALRFRASMRDTPLSYLRTVRMQRAMRLLTESDATLERVATDVGYRDAFSFSKAFKKLVGVSPGEFRKRDAAERHLAWRFRAEEAVGQSTR</sequence>
<dbReference type="EMBL" id="CP053085">
    <property type="protein sequence ID" value="QJR37517.1"/>
    <property type="molecule type" value="Genomic_DNA"/>
</dbReference>
<dbReference type="AlphaFoldDB" id="A0A6M4IV93"/>
<accession>A0A6M4IV93</accession>
<dbReference type="GO" id="GO:0043565">
    <property type="term" value="F:sequence-specific DNA binding"/>
    <property type="evidence" value="ECO:0007669"/>
    <property type="project" value="InterPro"/>
</dbReference>
<dbReference type="GO" id="GO:0003700">
    <property type="term" value="F:DNA-binding transcription factor activity"/>
    <property type="evidence" value="ECO:0007669"/>
    <property type="project" value="InterPro"/>
</dbReference>
<evidence type="ECO:0000313" key="6">
    <source>
        <dbReference type="Proteomes" id="UP000500938"/>
    </source>
</evidence>
<dbReference type="Gene3D" id="1.10.10.60">
    <property type="entry name" value="Homeodomain-like"/>
    <property type="match status" value="2"/>
</dbReference>
<organism evidence="5 6">
    <name type="scientific">Gemmatimonas groenlandica</name>
    <dbReference type="NCBI Taxonomy" id="2732249"/>
    <lineage>
        <taxon>Bacteria</taxon>
        <taxon>Pseudomonadati</taxon>
        <taxon>Gemmatimonadota</taxon>
        <taxon>Gemmatimonadia</taxon>
        <taxon>Gemmatimonadales</taxon>
        <taxon>Gemmatimonadaceae</taxon>
        <taxon>Gemmatimonas</taxon>
    </lineage>
</organism>
<dbReference type="SUPFAM" id="SSF46689">
    <property type="entry name" value="Homeodomain-like"/>
    <property type="match status" value="2"/>
</dbReference>
<dbReference type="Pfam" id="PF12833">
    <property type="entry name" value="HTH_18"/>
    <property type="match status" value="1"/>
</dbReference>
<reference evidence="5 6" key="1">
    <citation type="submission" date="2020-05" db="EMBL/GenBank/DDBJ databases">
        <title>Complete genome sequence of Gemmatimonas greenlandica TET16.</title>
        <authorList>
            <person name="Zeng Y."/>
        </authorList>
    </citation>
    <scope>NUCLEOTIDE SEQUENCE [LARGE SCALE GENOMIC DNA]</scope>
    <source>
        <strain evidence="5 6">TET16</strain>
    </source>
</reference>
<dbReference type="RefSeq" id="WP_171226952.1">
    <property type="nucleotide sequence ID" value="NZ_CP053085.1"/>
</dbReference>
<feature type="domain" description="HTH araC/xylS-type" evidence="4">
    <location>
        <begin position="208"/>
        <end position="306"/>
    </location>
</feature>